<name>A0AAN7UJS1_9PEZI</name>
<proteinExistence type="predicted"/>
<comment type="caution">
    <text evidence="2">The sequence shown here is derived from an EMBL/GenBank/DDBJ whole genome shotgun (WGS) entry which is preliminary data.</text>
</comment>
<gene>
    <name evidence="2" type="ORF">RRF57_003121</name>
</gene>
<dbReference type="AlphaFoldDB" id="A0AAN7UJS1"/>
<organism evidence="2 3">
    <name type="scientific">Xylaria bambusicola</name>
    <dbReference type="NCBI Taxonomy" id="326684"/>
    <lineage>
        <taxon>Eukaryota</taxon>
        <taxon>Fungi</taxon>
        <taxon>Dikarya</taxon>
        <taxon>Ascomycota</taxon>
        <taxon>Pezizomycotina</taxon>
        <taxon>Sordariomycetes</taxon>
        <taxon>Xylariomycetidae</taxon>
        <taxon>Xylariales</taxon>
        <taxon>Xylariaceae</taxon>
        <taxon>Xylaria</taxon>
    </lineage>
</organism>
<sequence>MAQKLSDDMDPNPNIDSDLRDLVCRSSEYYLSRTPQIKLANRRKSIPVAMDVRNRPNLGYMLFKTSQAVANKTEGSFLLNGTKETDRDIQDFLQEMVYNADPHPAQAPPAPVQPTQRPGQRPPSIISLSS</sequence>
<dbReference type="Proteomes" id="UP001305414">
    <property type="component" value="Unassembled WGS sequence"/>
</dbReference>
<evidence type="ECO:0000313" key="2">
    <source>
        <dbReference type="EMBL" id="KAK5627406.1"/>
    </source>
</evidence>
<feature type="region of interest" description="Disordered" evidence="1">
    <location>
        <begin position="99"/>
        <end position="130"/>
    </location>
</feature>
<protein>
    <submittedName>
        <fullName evidence="2">Uncharacterized protein</fullName>
    </submittedName>
</protein>
<evidence type="ECO:0000256" key="1">
    <source>
        <dbReference type="SAM" id="MobiDB-lite"/>
    </source>
</evidence>
<dbReference type="EMBL" id="JAWHQM010000005">
    <property type="protein sequence ID" value="KAK5627406.1"/>
    <property type="molecule type" value="Genomic_DNA"/>
</dbReference>
<reference evidence="2 3" key="1">
    <citation type="submission" date="2023-10" db="EMBL/GenBank/DDBJ databases">
        <title>Draft genome sequence of Xylaria bambusicola isolate GMP-LS, the root and basal stem rot pathogen of sugarcane in Indonesia.</title>
        <authorList>
            <person name="Selvaraj P."/>
            <person name="Muralishankar V."/>
            <person name="Muruganantham S."/>
            <person name="Sp S."/>
            <person name="Haryani S."/>
            <person name="Lau K.J.X."/>
            <person name="Naqvi N.I."/>
        </authorList>
    </citation>
    <scope>NUCLEOTIDE SEQUENCE [LARGE SCALE GENOMIC DNA]</scope>
    <source>
        <strain evidence="2">GMP-LS</strain>
    </source>
</reference>
<keyword evidence="3" id="KW-1185">Reference proteome</keyword>
<evidence type="ECO:0000313" key="3">
    <source>
        <dbReference type="Proteomes" id="UP001305414"/>
    </source>
</evidence>
<accession>A0AAN7UJS1</accession>